<dbReference type="Pfam" id="PF02347">
    <property type="entry name" value="GDC-P"/>
    <property type="match status" value="1"/>
</dbReference>
<dbReference type="GO" id="GO:0005960">
    <property type="term" value="C:glycine cleavage complex"/>
    <property type="evidence" value="ECO:0007669"/>
    <property type="project" value="TreeGrafter"/>
</dbReference>
<dbReference type="GO" id="GO:0005829">
    <property type="term" value="C:cytosol"/>
    <property type="evidence" value="ECO:0007669"/>
    <property type="project" value="TreeGrafter"/>
</dbReference>
<dbReference type="InterPro" id="IPR049315">
    <property type="entry name" value="GDC-P_N"/>
</dbReference>
<comment type="caution">
    <text evidence="9">The sequence shown here is derived from an EMBL/GenBank/DDBJ whole genome shotgun (WGS) entry which is preliminary data.</text>
</comment>
<evidence type="ECO:0000313" key="9">
    <source>
        <dbReference type="EMBL" id="KKK38210.1"/>
    </source>
</evidence>
<accession>A0A0M2T041</accession>
<dbReference type="Gene3D" id="3.90.1150.10">
    <property type="entry name" value="Aspartate Aminotransferase, domain 1"/>
    <property type="match status" value="1"/>
</dbReference>
<dbReference type="RefSeq" id="WP_046523686.1">
    <property type="nucleotide sequence ID" value="NZ_LAYY01000009.1"/>
</dbReference>
<protein>
    <recommendedName>
        <fullName evidence="6">Probable glycine dehydrogenase (decarboxylating) subunit 2</fullName>
        <ecNumber evidence="6">1.4.4.2</ecNumber>
    </recommendedName>
    <alternativeName>
        <fullName evidence="6">Glycine cleavage system P-protein subunit 2</fullName>
    </alternativeName>
    <alternativeName>
        <fullName evidence="6">Glycine decarboxylase subunit 2</fullName>
    </alternativeName>
    <alternativeName>
        <fullName evidence="6">Glycine dehydrogenase (aminomethyl-transferring) subunit 2</fullName>
    </alternativeName>
</protein>
<dbReference type="EC" id="1.4.4.2" evidence="6"/>
<dbReference type="Pfam" id="PF21478">
    <property type="entry name" value="GcvP2_C"/>
    <property type="match status" value="1"/>
</dbReference>
<dbReference type="Proteomes" id="UP000034166">
    <property type="component" value="Unassembled WGS sequence"/>
</dbReference>
<dbReference type="HAMAP" id="MF_00713">
    <property type="entry name" value="GcvPB"/>
    <property type="match status" value="1"/>
</dbReference>
<organism evidence="9 10">
    <name type="scientific">Mesobacillus campisalis</name>
    <dbReference type="NCBI Taxonomy" id="1408103"/>
    <lineage>
        <taxon>Bacteria</taxon>
        <taxon>Bacillati</taxon>
        <taxon>Bacillota</taxon>
        <taxon>Bacilli</taxon>
        <taxon>Bacillales</taxon>
        <taxon>Bacillaceae</taxon>
        <taxon>Mesobacillus</taxon>
    </lineage>
</organism>
<dbReference type="InterPro" id="IPR015422">
    <property type="entry name" value="PyrdxlP-dep_Trfase_small"/>
</dbReference>
<dbReference type="FunFam" id="3.90.1150.10:FF:000014">
    <property type="entry name" value="Probable glycine dehydrogenase (decarboxylating) subunit 2"/>
    <property type="match status" value="1"/>
</dbReference>
<dbReference type="Gene3D" id="3.40.640.10">
    <property type="entry name" value="Type I PLP-dependent aspartate aminotransferase-like (Major domain)"/>
    <property type="match status" value="1"/>
</dbReference>
<comment type="function">
    <text evidence="2 6">The glycine cleavage system catalyzes the degradation of glycine. The P protein binds the alpha-amino group of glycine through its pyridoxal phosphate cofactor; CO(2) is released and the remaining methylamine moiety is then transferred to the lipoamide cofactor of the H protein.</text>
</comment>
<evidence type="ECO:0000256" key="4">
    <source>
        <dbReference type="ARBA" id="ARBA00023002"/>
    </source>
</evidence>
<comment type="similarity">
    <text evidence="6">Belongs to the GcvP family. C-terminal subunit subfamily.</text>
</comment>
<evidence type="ECO:0000256" key="3">
    <source>
        <dbReference type="ARBA" id="ARBA00022898"/>
    </source>
</evidence>
<dbReference type="PANTHER" id="PTHR11773:SF1">
    <property type="entry name" value="GLYCINE DEHYDROGENASE (DECARBOXYLATING), MITOCHONDRIAL"/>
    <property type="match status" value="1"/>
</dbReference>
<dbReference type="AlphaFoldDB" id="A0A0M2T041"/>
<dbReference type="FunFam" id="3.40.640.10:FF:000034">
    <property type="entry name" value="Probable glycine dehydrogenase (decarboxylating) subunit 2"/>
    <property type="match status" value="1"/>
</dbReference>
<dbReference type="Gene3D" id="6.20.440.10">
    <property type="match status" value="1"/>
</dbReference>
<comment type="subunit">
    <text evidence="6">The glycine cleavage system is composed of four proteins: P, T, L and H. In this organism, the P 'protein' is a heterodimer of two subunits.</text>
</comment>
<dbReference type="PANTHER" id="PTHR11773">
    <property type="entry name" value="GLYCINE DEHYDROGENASE, DECARBOXYLATING"/>
    <property type="match status" value="1"/>
</dbReference>
<evidence type="ECO:0000259" key="7">
    <source>
        <dbReference type="Pfam" id="PF02347"/>
    </source>
</evidence>
<gene>
    <name evidence="6" type="primary">gcvPB</name>
    <name evidence="9" type="ORF">WQ57_10435</name>
</gene>
<keyword evidence="3 6" id="KW-0663">Pyridoxal phosphate</keyword>
<evidence type="ECO:0000313" key="10">
    <source>
        <dbReference type="Proteomes" id="UP000034166"/>
    </source>
</evidence>
<dbReference type="OrthoDB" id="9801272at2"/>
<dbReference type="InterPro" id="IPR023012">
    <property type="entry name" value="GcvPB"/>
</dbReference>
<evidence type="ECO:0000256" key="1">
    <source>
        <dbReference type="ARBA" id="ARBA00001933"/>
    </source>
</evidence>
<evidence type="ECO:0000259" key="8">
    <source>
        <dbReference type="Pfam" id="PF21478"/>
    </source>
</evidence>
<dbReference type="GO" id="GO:0019464">
    <property type="term" value="P:glycine decarboxylation via glycine cleavage system"/>
    <property type="evidence" value="ECO:0007669"/>
    <property type="project" value="UniProtKB-UniRule"/>
</dbReference>
<dbReference type="GO" id="GO:0016594">
    <property type="term" value="F:glycine binding"/>
    <property type="evidence" value="ECO:0007669"/>
    <property type="project" value="TreeGrafter"/>
</dbReference>
<comment type="cofactor">
    <cofactor evidence="1 6">
        <name>pyridoxal 5'-phosphate</name>
        <dbReference type="ChEBI" id="CHEBI:597326"/>
    </cofactor>
</comment>
<dbReference type="GO" id="GO:0004375">
    <property type="term" value="F:glycine dehydrogenase (decarboxylating) activity"/>
    <property type="evidence" value="ECO:0007669"/>
    <property type="project" value="UniProtKB-EC"/>
</dbReference>
<evidence type="ECO:0000256" key="2">
    <source>
        <dbReference type="ARBA" id="ARBA00003788"/>
    </source>
</evidence>
<name>A0A0M2T041_9BACI</name>
<evidence type="ECO:0000256" key="6">
    <source>
        <dbReference type="HAMAP-Rule" id="MF_00713"/>
    </source>
</evidence>
<dbReference type="CDD" id="cd00613">
    <property type="entry name" value="GDC-P"/>
    <property type="match status" value="1"/>
</dbReference>
<dbReference type="InterPro" id="IPR049316">
    <property type="entry name" value="GDC-P_C"/>
</dbReference>
<dbReference type="EMBL" id="LAYY01000009">
    <property type="protein sequence ID" value="KKK38210.1"/>
    <property type="molecule type" value="Genomic_DNA"/>
</dbReference>
<dbReference type="NCBIfam" id="NF003346">
    <property type="entry name" value="PRK04366.1"/>
    <property type="match status" value="1"/>
</dbReference>
<dbReference type="GO" id="GO:0030170">
    <property type="term" value="F:pyridoxal phosphate binding"/>
    <property type="evidence" value="ECO:0007669"/>
    <property type="project" value="TreeGrafter"/>
</dbReference>
<evidence type="ECO:0000256" key="5">
    <source>
        <dbReference type="ARBA" id="ARBA00049026"/>
    </source>
</evidence>
<dbReference type="SUPFAM" id="SSF53383">
    <property type="entry name" value="PLP-dependent transferases"/>
    <property type="match status" value="1"/>
</dbReference>
<feature type="domain" description="Glycine cleavage system P-protein N-terminal" evidence="7">
    <location>
        <begin position="33"/>
        <end position="292"/>
    </location>
</feature>
<feature type="modified residue" description="N6-(pyridoxal phosphate)lysine" evidence="6">
    <location>
        <position position="271"/>
    </location>
</feature>
<dbReference type="PATRIC" id="fig|1408103.3.peg.2352"/>
<feature type="domain" description="Glycine dehydrogenase C-terminal" evidence="8">
    <location>
        <begin position="351"/>
        <end position="451"/>
    </location>
</feature>
<dbReference type="InterPro" id="IPR020581">
    <property type="entry name" value="GDC_P"/>
</dbReference>
<dbReference type="InterPro" id="IPR015424">
    <property type="entry name" value="PyrdxlP-dep_Trfase"/>
</dbReference>
<sequence>MAEYNHLIFEVSRPGRVGYSLPKSDVESVNLEDKFPKHLIRDEAAGLPEVAELDLVRHYTALSNKNHGIDNGFYPLGSCTMKYNPKVNEVVARLAGFSRIHPYQPTETVQGALELMYNLQEELAVITGMDAVTLQPSAGAQGEWTGLMMVRAYHEQKGETRKKVLVPDSAHGTNPASASVAGYKTVTIPSNENGLVDLEELKKHVDKDTAALMLTNPNTLGLFEKEITEIAAVVHEAGGLLYYDGANSNAILGKTTPGDMGFDVVHLNLHKTFTGPHGGGGPGSGPVGVKEVLLPYLPVPRVEKDGDKFLLNSNYPLSIGRVKGYYGNFGINVRAYSYIRTMGPVGLREVSEGAVLHANYLRKRLDPYFESPYPQICKHEFVLSGSRQKKLGVRTLDMAKRLLDFGYHPPTIYFPLNVEECLMIEPTETESKETMDAFADVMIQIAKEVEENPGVVLDAPHTTIIGRLDEVQAARQPIVRYIKEKEEEQVKDGVKA</sequence>
<proteinExistence type="inferred from homology"/>
<reference evidence="9 10" key="1">
    <citation type="submission" date="2015-04" db="EMBL/GenBank/DDBJ databases">
        <title>Taxonomic description and genome sequence of Bacillus campisalis sp. nov., a novel member of the genus Bacillus isolated from solar saltern.</title>
        <authorList>
            <person name="Mathan Kumar R."/>
            <person name="Kaur G."/>
            <person name="Kumar A."/>
            <person name="Singh N.K."/>
            <person name="Kaur N."/>
            <person name="Kumar N."/>
            <person name="Mayilraj S."/>
        </authorList>
    </citation>
    <scope>NUCLEOTIDE SEQUENCE [LARGE SCALE GENOMIC DNA]</scope>
    <source>
        <strain evidence="9 10">SA2-6</strain>
    </source>
</reference>
<keyword evidence="10" id="KW-1185">Reference proteome</keyword>
<keyword evidence="4 6" id="KW-0560">Oxidoreductase</keyword>
<dbReference type="InterPro" id="IPR015421">
    <property type="entry name" value="PyrdxlP-dep_Trfase_major"/>
</dbReference>
<comment type="catalytic activity">
    <reaction evidence="5 6">
        <text>N(6)-[(R)-lipoyl]-L-lysyl-[glycine-cleavage complex H protein] + glycine + H(+) = N(6)-[(R)-S(8)-aminomethyldihydrolipoyl]-L-lysyl-[glycine-cleavage complex H protein] + CO2</text>
        <dbReference type="Rhea" id="RHEA:24304"/>
        <dbReference type="Rhea" id="RHEA-COMP:10494"/>
        <dbReference type="Rhea" id="RHEA-COMP:10495"/>
        <dbReference type="ChEBI" id="CHEBI:15378"/>
        <dbReference type="ChEBI" id="CHEBI:16526"/>
        <dbReference type="ChEBI" id="CHEBI:57305"/>
        <dbReference type="ChEBI" id="CHEBI:83099"/>
        <dbReference type="ChEBI" id="CHEBI:83143"/>
        <dbReference type="EC" id="1.4.4.2"/>
    </reaction>
</comment>